<dbReference type="InterPro" id="IPR025388">
    <property type="entry name" value="Alginate_export_dom"/>
</dbReference>
<evidence type="ECO:0000313" key="2">
    <source>
        <dbReference type="EMBL" id="MBJ7544146.1"/>
    </source>
</evidence>
<evidence type="ECO:0000313" key="3">
    <source>
        <dbReference type="Proteomes" id="UP000623250"/>
    </source>
</evidence>
<feature type="domain" description="Alginate export" evidence="1">
    <location>
        <begin position="62"/>
        <end position="452"/>
    </location>
</feature>
<evidence type="ECO:0000259" key="1">
    <source>
        <dbReference type="Pfam" id="PF13372"/>
    </source>
</evidence>
<name>A0A8I1GHG1_9HYPH</name>
<dbReference type="EMBL" id="JAEMUK010000047">
    <property type="protein sequence ID" value="MBJ7544146.1"/>
    <property type="molecule type" value="Genomic_DNA"/>
</dbReference>
<gene>
    <name evidence="2" type="ORF">JDN41_11355</name>
</gene>
<dbReference type="Pfam" id="PF13372">
    <property type="entry name" value="Alginate_exp"/>
    <property type="match status" value="1"/>
</dbReference>
<protein>
    <submittedName>
        <fullName evidence="2">Alginate export family protein</fullName>
    </submittedName>
</protein>
<dbReference type="AlphaFoldDB" id="A0A8I1GHG1"/>
<reference evidence="2 3" key="1">
    <citation type="submission" date="2020-12" db="EMBL/GenBank/DDBJ databases">
        <title>Revised draft genomes of Rhodomicrobium vannielii ATCC 17100 and Rhodomicrobium udaipurense JA643.</title>
        <authorList>
            <person name="Conners E.M."/>
            <person name="Davenport E.J."/>
            <person name="Bose A."/>
        </authorList>
    </citation>
    <scope>NUCLEOTIDE SEQUENCE [LARGE SCALE GENOMIC DNA]</scope>
    <source>
        <strain evidence="2 3">JA643</strain>
    </source>
</reference>
<dbReference type="Proteomes" id="UP000623250">
    <property type="component" value="Unassembled WGS sequence"/>
</dbReference>
<comment type="caution">
    <text evidence="2">The sequence shown here is derived from an EMBL/GenBank/DDBJ whole genome shotgun (WGS) entry which is preliminary data.</text>
</comment>
<keyword evidence="3" id="KW-1185">Reference proteome</keyword>
<organism evidence="2 3">
    <name type="scientific">Rhodomicrobium udaipurense</name>
    <dbReference type="NCBI Taxonomy" id="1202716"/>
    <lineage>
        <taxon>Bacteria</taxon>
        <taxon>Pseudomonadati</taxon>
        <taxon>Pseudomonadota</taxon>
        <taxon>Alphaproteobacteria</taxon>
        <taxon>Hyphomicrobiales</taxon>
        <taxon>Hyphomicrobiaceae</taxon>
        <taxon>Rhodomicrobium</taxon>
    </lineage>
</organism>
<accession>A0A8I1GHG1</accession>
<dbReference type="RefSeq" id="WP_037240907.1">
    <property type="nucleotide sequence ID" value="NZ_JAEMUK010000047.1"/>
</dbReference>
<dbReference type="InterPro" id="IPR053728">
    <property type="entry name" value="Alginate_Permeability_Chnl"/>
</dbReference>
<dbReference type="Gene3D" id="2.40.160.100">
    <property type="match status" value="1"/>
</dbReference>
<proteinExistence type="predicted"/>
<sequence length="470" mass="52396">MIFATARAEAEGSASSVGSKEEIEFKFYRWKEDYSWLAKKDESLTGYEQLKYMPLFGSPENYISFGGEIRYRLDTFAPYLFDLNARQKDFASNQERIMLHTDVHLSKNFRAFMQVDASTEDGRVTTRAYDQSGLDLRQGFADFILPSADDGTLTIRLGRQELWLGPTRWLAVRDPTNIRRTFDGALVEYINGGLTVRAFDAKPVIIDKGWFDDTTSEVETFKGIYAIAKKPLGAPFTVETYLMDREQESARYARGTAREERWTLGSRVSGDIGPVKYAVEGAYQFGTFGTADISAFGFNSDISSGVGSLVGIPKESEIKPRLGFRTHYGTGDRNLNDGTFRTFAAPYPAASEIAEMSLIGLSNAINISPYLQFQLPHDIFIEVNWNWVWKDTVADSAYGPPGTILTAGSTARGVAEIAELQLEWDVNTFIKVEAVFAHVFAGDYISAAKGTDGARGSDFDYGRAQVMVRF</sequence>